<dbReference type="Gene3D" id="3.50.50.60">
    <property type="entry name" value="FAD/NAD(P)-binding domain"/>
    <property type="match status" value="1"/>
</dbReference>
<dbReference type="GO" id="GO:0005829">
    <property type="term" value="C:cytosol"/>
    <property type="evidence" value="ECO:0007669"/>
    <property type="project" value="TreeGrafter"/>
</dbReference>
<evidence type="ECO:0000313" key="15">
    <source>
        <dbReference type="Proteomes" id="UP000734854"/>
    </source>
</evidence>
<evidence type="ECO:0000256" key="2">
    <source>
        <dbReference type="ARBA" id="ARBA00007532"/>
    </source>
</evidence>
<evidence type="ECO:0000256" key="1">
    <source>
        <dbReference type="ARBA" id="ARBA00001974"/>
    </source>
</evidence>
<comment type="catalytic activity">
    <reaction evidence="11">
        <text>2 glutathione + NADP(+) = glutathione disulfide + NADPH + H(+)</text>
        <dbReference type="Rhea" id="RHEA:11740"/>
        <dbReference type="ChEBI" id="CHEBI:15378"/>
        <dbReference type="ChEBI" id="CHEBI:57783"/>
        <dbReference type="ChEBI" id="CHEBI:57925"/>
        <dbReference type="ChEBI" id="CHEBI:58297"/>
        <dbReference type="ChEBI" id="CHEBI:58349"/>
        <dbReference type="EC" id="1.8.1.7"/>
    </reaction>
</comment>
<dbReference type="InterPro" id="IPR023753">
    <property type="entry name" value="FAD/NAD-binding_dom"/>
</dbReference>
<dbReference type="AlphaFoldDB" id="A0A8J5KZ73"/>
<dbReference type="GO" id="GO:0004362">
    <property type="term" value="F:glutathione-disulfide reductase (NADPH) activity"/>
    <property type="evidence" value="ECO:0007669"/>
    <property type="project" value="UniProtKB-EC"/>
</dbReference>
<dbReference type="SUPFAM" id="SSF51905">
    <property type="entry name" value="FAD/NAD(P)-binding domain"/>
    <property type="match status" value="1"/>
</dbReference>
<dbReference type="PANTHER" id="PTHR42737">
    <property type="entry name" value="GLUTATHIONE REDUCTASE"/>
    <property type="match status" value="1"/>
</dbReference>
<evidence type="ECO:0000256" key="6">
    <source>
        <dbReference type="ARBA" id="ARBA00022827"/>
    </source>
</evidence>
<dbReference type="GO" id="GO:0050660">
    <property type="term" value="F:flavin adenine dinucleotide binding"/>
    <property type="evidence" value="ECO:0007669"/>
    <property type="project" value="InterPro"/>
</dbReference>
<comment type="subunit">
    <text evidence="3">Homodimer.</text>
</comment>
<evidence type="ECO:0000259" key="13">
    <source>
        <dbReference type="Pfam" id="PF07992"/>
    </source>
</evidence>
<keyword evidence="6" id="KW-0274">FAD</keyword>
<dbReference type="InterPro" id="IPR046952">
    <property type="entry name" value="GSHR/TRXR-like"/>
</dbReference>
<comment type="caution">
    <text evidence="14">The sequence shown here is derived from an EMBL/GenBank/DDBJ whole genome shotgun (WGS) entry which is preliminary data.</text>
</comment>
<reference evidence="14 15" key="1">
    <citation type="submission" date="2020-08" db="EMBL/GenBank/DDBJ databases">
        <title>Plant Genome Project.</title>
        <authorList>
            <person name="Zhang R.-G."/>
        </authorList>
    </citation>
    <scope>NUCLEOTIDE SEQUENCE [LARGE SCALE GENOMIC DNA]</scope>
    <source>
        <tissue evidence="14">Rhizome</tissue>
    </source>
</reference>
<evidence type="ECO:0000256" key="7">
    <source>
        <dbReference type="ARBA" id="ARBA00022857"/>
    </source>
</evidence>
<dbReference type="PRINTS" id="PR00411">
    <property type="entry name" value="PNDRDTASEI"/>
</dbReference>
<evidence type="ECO:0000256" key="9">
    <source>
        <dbReference type="ARBA" id="ARBA00023157"/>
    </source>
</evidence>
<evidence type="ECO:0000256" key="12">
    <source>
        <dbReference type="SAM" id="MobiDB-lite"/>
    </source>
</evidence>
<evidence type="ECO:0000256" key="8">
    <source>
        <dbReference type="ARBA" id="ARBA00023002"/>
    </source>
</evidence>
<dbReference type="GO" id="GO:0005739">
    <property type="term" value="C:mitochondrion"/>
    <property type="evidence" value="ECO:0007669"/>
    <property type="project" value="TreeGrafter"/>
</dbReference>
<evidence type="ECO:0000256" key="11">
    <source>
        <dbReference type="ARBA" id="ARBA00049142"/>
    </source>
</evidence>
<dbReference type="PROSITE" id="PS00076">
    <property type="entry name" value="PYRIDINE_REDOX_1"/>
    <property type="match status" value="1"/>
</dbReference>
<dbReference type="PANTHER" id="PTHR42737:SF2">
    <property type="entry name" value="GLUTATHIONE REDUCTASE"/>
    <property type="match status" value="1"/>
</dbReference>
<feature type="domain" description="FAD/NAD(P)-binding" evidence="13">
    <location>
        <begin position="120"/>
        <end position="447"/>
    </location>
</feature>
<keyword evidence="9" id="KW-1015">Disulfide bond</keyword>
<dbReference type="EC" id="1.8.1.7" evidence="4"/>
<evidence type="ECO:0000256" key="10">
    <source>
        <dbReference type="ARBA" id="ARBA00023284"/>
    </source>
</evidence>
<dbReference type="PRINTS" id="PR00368">
    <property type="entry name" value="FADPNR"/>
</dbReference>
<dbReference type="Pfam" id="PF07992">
    <property type="entry name" value="Pyr_redox_2"/>
    <property type="match status" value="1"/>
</dbReference>
<organism evidence="14 15">
    <name type="scientific">Zingiber officinale</name>
    <name type="common">Ginger</name>
    <name type="synonym">Amomum zingiber</name>
    <dbReference type="NCBI Taxonomy" id="94328"/>
    <lineage>
        <taxon>Eukaryota</taxon>
        <taxon>Viridiplantae</taxon>
        <taxon>Streptophyta</taxon>
        <taxon>Embryophyta</taxon>
        <taxon>Tracheophyta</taxon>
        <taxon>Spermatophyta</taxon>
        <taxon>Magnoliopsida</taxon>
        <taxon>Liliopsida</taxon>
        <taxon>Zingiberales</taxon>
        <taxon>Zingiberaceae</taxon>
        <taxon>Zingiber</taxon>
    </lineage>
</organism>
<name>A0A8J5KZ73_ZINOF</name>
<dbReference type="GO" id="GO:0006749">
    <property type="term" value="P:glutathione metabolic process"/>
    <property type="evidence" value="ECO:0007669"/>
    <property type="project" value="TreeGrafter"/>
</dbReference>
<evidence type="ECO:0000313" key="14">
    <source>
        <dbReference type="EMBL" id="KAG6498417.1"/>
    </source>
</evidence>
<keyword evidence="8" id="KW-0560">Oxidoreductase</keyword>
<proteinExistence type="inferred from homology"/>
<keyword evidence="5" id="KW-0285">Flavoprotein</keyword>
<sequence length="473" mass="52782">MCTLWKERAGIATTASGLRFGSVQFPFEFENGRRNKGLDWMNEKGSDQFLWLPLETSISNFDLAYFTFFFVLCRFSNRFGYRESRPRRRIVWWRADMARKMLINGELDKVGQEDKQYDFDLFAIGAGCGGDLAALTSVSFGAKVAICELPFHLISSEVTGGVGGTCIIRGCLPKKLLVYASQFRDEVEDSRNFGWGINGEINFNWKKLLHNKTQEVIRLSEKYKQLLPNAGVTMIEGEGKLTDAHSVEVTEPDGTTKKYSAKHILIATGSRAQLVDIPGKELAITSDEALSLEELPKRVVILGGGMYIAVEFASIWQGMGVEVDLFYRKELPLRGFDDEMRAVVAKNLEGRGIRLHPGTNLTESRKSEDGISASTDQGDEFTADVVLFATGRVPNTKRLNLQFVGVELDETGAIKVDEYSRTSVPSIWAVGDVTNRMNLTPVAFMEGIYFSKTVFGGQPTKPDYVNIPCAVFW</sequence>
<dbReference type="InterPro" id="IPR012999">
    <property type="entry name" value="Pyr_OxRdtase_I_AS"/>
</dbReference>
<gene>
    <name evidence="14" type="ORF">ZIOFF_046330</name>
</gene>
<evidence type="ECO:0000256" key="3">
    <source>
        <dbReference type="ARBA" id="ARBA00011738"/>
    </source>
</evidence>
<feature type="region of interest" description="Disordered" evidence="12">
    <location>
        <begin position="355"/>
        <end position="375"/>
    </location>
</feature>
<comment type="similarity">
    <text evidence="2">Belongs to the class-I pyridine nucleotide-disulfide oxidoreductase family.</text>
</comment>
<keyword evidence="15" id="KW-1185">Reference proteome</keyword>
<dbReference type="FunFam" id="3.50.50.60:FF:000051">
    <property type="entry name" value="Glutathione reductase"/>
    <property type="match status" value="1"/>
</dbReference>
<dbReference type="Proteomes" id="UP000734854">
    <property type="component" value="Unassembled WGS sequence"/>
</dbReference>
<accession>A0A8J5KZ73</accession>
<dbReference type="InterPro" id="IPR036188">
    <property type="entry name" value="FAD/NAD-bd_sf"/>
</dbReference>
<evidence type="ECO:0000256" key="5">
    <source>
        <dbReference type="ARBA" id="ARBA00022630"/>
    </source>
</evidence>
<dbReference type="GO" id="GO:0034599">
    <property type="term" value="P:cellular response to oxidative stress"/>
    <property type="evidence" value="ECO:0007669"/>
    <property type="project" value="TreeGrafter"/>
</dbReference>
<keyword evidence="7" id="KW-0521">NADP</keyword>
<dbReference type="EMBL" id="JACMSC010000012">
    <property type="protein sequence ID" value="KAG6498417.1"/>
    <property type="molecule type" value="Genomic_DNA"/>
</dbReference>
<evidence type="ECO:0000256" key="4">
    <source>
        <dbReference type="ARBA" id="ARBA00012607"/>
    </source>
</evidence>
<keyword evidence="10" id="KW-0676">Redox-active center</keyword>
<dbReference type="GO" id="GO:0045454">
    <property type="term" value="P:cell redox homeostasis"/>
    <property type="evidence" value="ECO:0007669"/>
    <property type="project" value="InterPro"/>
</dbReference>
<protein>
    <recommendedName>
        <fullName evidence="4">glutathione-disulfide reductase</fullName>
        <ecNumber evidence="4">1.8.1.7</ecNumber>
    </recommendedName>
</protein>
<comment type="cofactor">
    <cofactor evidence="1">
        <name>FAD</name>
        <dbReference type="ChEBI" id="CHEBI:57692"/>
    </cofactor>
</comment>